<comment type="subcellular location">
    <subcellularLocation>
        <location evidence="1">Membrane</location>
        <topology evidence="1">Single-pass membrane protein</topology>
    </subcellularLocation>
</comment>
<dbReference type="PANTHER" id="PTHR15296">
    <property type="entry name" value="MEMBRANE-ASSOCIATED PROTEIN MAP17"/>
    <property type="match status" value="1"/>
</dbReference>
<protein>
    <submittedName>
        <fullName evidence="7">Uncharacterized protein</fullName>
    </submittedName>
</protein>
<dbReference type="AlphaFoldDB" id="A0A8D2L7J4"/>
<keyword evidence="4 6" id="KW-0472">Membrane</keyword>
<name>A0A8D2L7J4_VARKO</name>
<evidence type="ECO:0000256" key="6">
    <source>
        <dbReference type="SAM" id="Phobius"/>
    </source>
</evidence>
<keyword evidence="2 6" id="KW-0812">Transmembrane</keyword>
<dbReference type="PANTHER" id="PTHR15296:SF1">
    <property type="entry name" value="PDZK1 INTERACTING PROTEIN 1"/>
    <property type="match status" value="1"/>
</dbReference>
<reference evidence="7" key="2">
    <citation type="submission" date="2025-09" db="UniProtKB">
        <authorList>
            <consortium name="Ensembl"/>
        </authorList>
    </citation>
    <scope>IDENTIFICATION</scope>
</reference>
<dbReference type="Ensembl" id="ENSVKKT00000018281.1">
    <property type="protein sequence ID" value="ENSVKKP00000017832.1"/>
    <property type="gene ID" value="ENSVKKG00000012185.1"/>
</dbReference>
<evidence type="ECO:0000313" key="8">
    <source>
        <dbReference type="Proteomes" id="UP000694545"/>
    </source>
</evidence>
<evidence type="ECO:0000256" key="2">
    <source>
        <dbReference type="ARBA" id="ARBA00022692"/>
    </source>
</evidence>
<evidence type="ECO:0000313" key="7">
    <source>
        <dbReference type="Ensembl" id="ENSVKKP00000017832.1"/>
    </source>
</evidence>
<keyword evidence="3 6" id="KW-1133">Transmembrane helix</keyword>
<dbReference type="GO" id="GO:0016020">
    <property type="term" value="C:membrane"/>
    <property type="evidence" value="ECO:0007669"/>
    <property type="project" value="UniProtKB-SubCell"/>
</dbReference>
<evidence type="ECO:0000256" key="5">
    <source>
        <dbReference type="ARBA" id="ARBA00049650"/>
    </source>
</evidence>
<proteinExistence type="inferred from homology"/>
<dbReference type="Pfam" id="PF15807">
    <property type="entry name" value="MAP17"/>
    <property type="match status" value="1"/>
</dbReference>
<evidence type="ECO:0000256" key="3">
    <source>
        <dbReference type="ARBA" id="ARBA00022989"/>
    </source>
</evidence>
<reference evidence="7" key="1">
    <citation type="submission" date="2025-08" db="UniProtKB">
        <authorList>
            <consortium name="Ensembl"/>
        </authorList>
    </citation>
    <scope>IDENTIFICATION</scope>
</reference>
<comment type="similarity">
    <text evidence="5">Belongs to the PDZK1-interacting protein 1/SMIM24 family.</text>
</comment>
<dbReference type="InterPro" id="IPR031627">
    <property type="entry name" value="PDZK1IP1/SMIM24"/>
</dbReference>
<evidence type="ECO:0000256" key="4">
    <source>
        <dbReference type="ARBA" id="ARBA00023136"/>
    </source>
</evidence>
<feature type="transmembrane region" description="Helical" evidence="6">
    <location>
        <begin position="20"/>
        <end position="39"/>
    </location>
</feature>
<sequence length="96" mass="11042">RKVAHLSECDHGHRKLQPWLQGVIAVTVFLVLTVIALVINKIWWNEESVEYVHGLHLTIFIKKWISSPMTMCYNMMEGRASDAFQTFRESLPCGLA</sequence>
<organism evidence="7 8">
    <name type="scientific">Varanus komodoensis</name>
    <name type="common">Komodo dragon</name>
    <dbReference type="NCBI Taxonomy" id="61221"/>
    <lineage>
        <taxon>Eukaryota</taxon>
        <taxon>Metazoa</taxon>
        <taxon>Chordata</taxon>
        <taxon>Craniata</taxon>
        <taxon>Vertebrata</taxon>
        <taxon>Euteleostomi</taxon>
        <taxon>Lepidosauria</taxon>
        <taxon>Squamata</taxon>
        <taxon>Bifurcata</taxon>
        <taxon>Unidentata</taxon>
        <taxon>Episquamata</taxon>
        <taxon>Toxicofera</taxon>
        <taxon>Anguimorpha</taxon>
        <taxon>Paleoanguimorpha</taxon>
        <taxon>Varanoidea</taxon>
        <taxon>Varanidae</taxon>
        <taxon>Varanus</taxon>
    </lineage>
</organism>
<dbReference type="Proteomes" id="UP000694545">
    <property type="component" value="Unplaced"/>
</dbReference>
<evidence type="ECO:0000256" key="1">
    <source>
        <dbReference type="ARBA" id="ARBA00004167"/>
    </source>
</evidence>
<keyword evidence="8" id="KW-1185">Reference proteome</keyword>
<accession>A0A8D2L7J4</accession>